<keyword evidence="3" id="KW-1185">Reference proteome</keyword>
<reference evidence="2 3" key="1">
    <citation type="journal article" date="2019" name="Int. J. Syst. Evol. Microbiol.">
        <title>The Global Catalogue of Microorganisms (GCM) 10K type strain sequencing project: providing services to taxonomists for standard genome sequencing and annotation.</title>
        <authorList>
            <consortium name="The Broad Institute Genomics Platform"/>
            <consortium name="The Broad Institute Genome Sequencing Center for Infectious Disease"/>
            <person name="Wu L."/>
            <person name="Ma J."/>
        </authorList>
    </citation>
    <scope>NUCLEOTIDE SEQUENCE [LARGE SCALE GENOMIC DNA]</scope>
    <source>
        <strain evidence="2 3">JCM 14718</strain>
    </source>
</reference>
<organism evidence="2 3">
    <name type="scientific">Fodinicola feengrottensis</name>
    <dbReference type="NCBI Taxonomy" id="435914"/>
    <lineage>
        <taxon>Bacteria</taxon>
        <taxon>Bacillati</taxon>
        <taxon>Actinomycetota</taxon>
        <taxon>Actinomycetes</taxon>
        <taxon>Mycobacteriales</taxon>
        <taxon>Fodinicola</taxon>
    </lineage>
</organism>
<evidence type="ECO:0000313" key="2">
    <source>
        <dbReference type="EMBL" id="GAA1670350.1"/>
    </source>
</evidence>
<feature type="compositionally biased region" description="Basic and acidic residues" evidence="1">
    <location>
        <begin position="13"/>
        <end position="22"/>
    </location>
</feature>
<evidence type="ECO:0000256" key="1">
    <source>
        <dbReference type="SAM" id="MobiDB-lite"/>
    </source>
</evidence>
<proteinExistence type="predicted"/>
<gene>
    <name evidence="2" type="ORF">GCM10009765_19680</name>
</gene>
<dbReference type="Proteomes" id="UP001500618">
    <property type="component" value="Unassembled WGS sequence"/>
</dbReference>
<evidence type="ECO:0000313" key="3">
    <source>
        <dbReference type="Proteomes" id="UP001500618"/>
    </source>
</evidence>
<dbReference type="EMBL" id="BAAANY010000008">
    <property type="protein sequence ID" value="GAA1670350.1"/>
    <property type="molecule type" value="Genomic_DNA"/>
</dbReference>
<accession>A0ABN2GG53</accession>
<feature type="region of interest" description="Disordered" evidence="1">
    <location>
        <begin position="1"/>
        <end position="45"/>
    </location>
</feature>
<name>A0ABN2GG53_9ACTN</name>
<sequence length="45" mass="4680">MDRYGPHARTNRRRAESTEVHDNGGLVTEGSGSGGGTSNYSGGLD</sequence>
<protein>
    <submittedName>
        <fullName evidence="2">Uncharacterized protein</fullName>
    </submittedName>
</protein>
<dbReference type="RefSeq" id="WP_344309148.1">
    <property type="nucleotide sequence ID" value="NZ_BAAANY010000008.1"/>
</dbReference>
<comment type="caution">
    <text evidence="2">The sequence shown here is derived from an EMBL/GenBank/DDBJ whole genome shotgun (WGS) entry which is preliminary data.</text>
</comment>